<evidence type="ECO:0000256" key="14">
    <source>
        <dbReference type="ARBA" id="ARBA00023054"/>
    </source>
</evidence>
<feature type="transmembrane region" description="Helical" evidence="21">
    <location>
        <begin position="633"/>
        <end position="653"/>
    </location>
</feature>
<keyword evidence="24" id="KW-1185">Reference proteome</keyword>
<keyword evidence="5" id="KW-0633">Potassium transport</keyword>
<dbReference type="InterPro" id="IPR004771">
    <property type="entry name" value="K/H_exchanger"/>
</dbReference>
<evidence type="ECO:0000256" key="7">
    <source>
        <dbReference type="ARBA" id="ARBA00022682"/>
    </source>
</evidence>
<feature type="transmembrane region" description="Helical" evidence="21">
    <location>
        <begin position="605"/>
        <end position="624"/>
    </location>
</feature>
<dbReference type="GO" id="GO:0009738">
    <property type="term" value="P:abscisic acid-activated signaling pathway"/>
    <property type="evidence" value="ECO:0007669"/>
    <property type="project" value="UniProtKB-KW"/>
</dbReference>
<evidence type="ECO:0000256" key="1">
    <source>
        <dbReference type="ARBA" id="ARBA00004478"/>
    </source>
</evidence>
<comment type="subcellular location">
    <subcellularLocation>
        <location evidence="1">Plastid</location>
        <location evidence="1">Chloroplast inner membrane</location>
        <topology evidence="1">Multi-pass membrane protein</topology>
    </subcellularLocation>
</comment>
<feature type="transmembrane region" description="Helical" evidence="21">
    <location>
        <begin position="659"/>
        <end position="676"/>
    </location>
</feature>
<keyword evidence="10" id="KW-0809">Transit peptide</keyword>
<feature type="compositionally biased region" description="Basic and acidic residues" evidence="20">
    <location>
        <begin position="458"/>
        <end position="479"/>
    </location>
</feature>
<dbReference type="InterPro" id="IPR036291">
    <property type="entry name" value="NAD(P)-bd_dom_sf"/>
</dbReference>
<dbReference type="GO" id="GO:0042794">
    <property type="term" value="P:plastid rRNA transcription"/>
    <property type="evidence" value="ECO:0007669"/>
    <property type="project" value="UniProtKB-ARBA"/>
</dbReference>
<evidence type="ECO:0000256" key="20">
    <source>
        <dbReference type="SAM" id="MobiDB-lite"/>
    </source>
</evidence>
<proteinExistence type="inferred from homology"/>
<feature type="transmembrane region" description="Helical" evidence="21">
    <location>
        <begin position="688"/>
        <end position="711"/>
    </location>
</feature>
<dbReference type="Pfam" id="PF00999">
    <property type="entry name" value="Na_H_Exchanger"/>
    <property type="match status" value="1"/>
</dbReference>
<keyword evidence="2" id="KW-0813">Transport</keyword>
<evidence type="ECO:0000256" key="11">
    <source>
        <dbReference type="ARBA" id="ARBA00022958"/>
    </source>
</evidence>
<keyword evidence="3" id="KW-0050">Antiport</keyword>
<feature type="transmembrane region" description="Helical" evidence="21">
    <location>
        <begin position="717"/>
        <end position="737"/>
    </location>
</feature>
<evidence type="ECO:0000313" key="23">
    <source>
        <dbReference type="EMBL" id="TYG89702.1"/>
    </source>
</evidence>
<dbReference type="GO" id="GO:2000377">
    <property type="term" value="P:regulation of reactive oxygen species metabolic process"/>
    <property type="evidence" value="ECO:0007669"/>
    <property type="project" value="UniProtKB-ARBA"/>
</dbReference>
<feature type="transmembrane region" description="Helical" evidence="21">
    <location>
        <begin position="905"/>
        <end position="923"/>
    </location>
</feature>
<keyword evidence="13" id="KW-0007">Acetylation</keyword>
<keyword evidence="9" id="KW-1001">Plastid inner membrane</keyword>
<evidence type="ECO:0000256" key="10">
    <source>
        <dbReference type="ARBA" id="ARBA00022946"/>
    </source>
</evidence>
<evidence type="ECO:0000256" key="9">
    <source>
        <dbReference type="ARBA" id="ARBA00022780"/>
    </source>
</evidence>
<evidence type="ECO:0000259" key="22">
    <source>
        <dbReference type="PROSITE" id="PS51201"/>
    </source>
</evidence>
<feature type="transmembrane region" description="Helical" evidence="21">
    <location>
        <begin position="833"/>
        <end position="862"/>
    </location>
</feature>
<dbReference type="PROSITE" id="PS51201">
    <property type="entry name" value="RCK_N"/>
    <property type="match status" value="1"/>
</dbReference>
<feature type="region of interest" description="Disordered" evidence="20">
    <location>
        <begin position="458"/>
        <end position="490"/>
    </location>
</feature>
<dbReference type="FunFam" id="3.40.50.720:FF:000134">
    <property type="entry name" value="K(+) efflux antiporter 2 chloroplastic"/>
    <property type="match status" value="1"/>
</dbReference>
<dbReference type="Proteomes" id="UP000323506">
    <property type="component" value="Chromosome A12"/>
</dbReference>
<evidence type="ECO:0000256" key="16">
    <source>
        <dbReference type="ARBA" id="ARBA00023136"/>
    </source>
</evidence>
<keyword evidence="8 21" id="KW-0812">Transmembrane</keyword>
<evidence type="ECO:0000313" key="24">
    <source>
        <dbReference type="Proteomes" id="UP000323506"/>
    </source>
</evidence>
<dbReference type="NCBIfam" id="TIGR00932">
    <property type="entry name" value="2a37"/>
    <property type="match status" value="1"/>
</dbReference>
<dbReference type="PANTHER" id="PTHR46157:SF2">
    <property type="entry name" value="K(+) EFFLUX ANTIPORTER 1, CHLOROPLASTIC-RELATED"/>
    <property type="match status" value="1"/>
</dbReference>
<organism evidence="23 24">
    <name type="scientific">Gossypium darwinii</name>
    <name type="common">Darwin's cotton</name>
    <name type="synonym">Gossypium barbadense var. darwinii</name>
    <dbReference type="NCBI Taxonomy" id="34276"/>
    <lineage>
        <taxon>Eukaryota</taxon>
        <taxon>Viridiplantae</taxon>
        <taxon>Streptophyta</taxon>
        <taxon>Embryophyta</taxon>
        <taxon>Tracheophyta</taxon>
        <taxon>Spermatophyta</taxon>
        <taxon>Magnoliopsida</taxon>
        <taxon>eudicotyledons</taxon>
        <taxon>Gunneridae</taxon>
        <taxon>Pentapetalae</taxon>
        <taxon>rosids</taxon>
        <taxon>malvids</taxon>
        <taxon>Malvales</taxon>
        <taxon>Malvaceae</taxon>
        <taxon>Malvoideae</taxon>
        <taxon>Gossypium</taxon>
    </lineage>
</organism>
<accession>A0A5D2E8P3</accession>
<dbReference type="AlphaFoldDB" id="A0A5D2E8P3"/>
<keyword evidence="6" id="KW-0934">Plastid</keyword>
<evidence type="ECO:0000256" key="13">
    <source>
        <dbReference type="ARBA" id="ARBA00022990"/>
    </source>
</evidence>
<evidence type="ECO:0000256" key="18">
    <source>
        <dbReference type="ARBA" id="ARBA00061484"/>
    </source>
</evidence>
<dbReference type="InterPro" id="IPR006153">
    <property type="entry name" value="Cation/H_exchanger_TM"/>
</dbReference>
<evidence type="ECO:0000256" key="15">
    <source>
        <dbReference type="ARBA" id="ARBA00023065"/>
    </source>
</evidence>
<feature type="domain" description="RCK N-terminal" evidence="22">
    <location>
        <begin position="1013"/>
        <end position="1130"/>
    </location>
</feature>
<dbReference type="GO" id="GO:0010109">
    <property type="term" value="P:regulation of photosynthesis"/>
    <property type="evidence" value="ECO:0007669"/>
    <property type="project" value="UniProtKB-ARBA"/>
</dbReference>
<dbReference type="Gene3D" id="1.20.1530.20">
    <property type="match status" value="1"/>
</dbReference>
<dbReference type="FunFam" id="1.20.1530.20:FF:000007">
    <property type="entry name" value="K(+) efflux antiporter 2 chloroplastic"/>
    <property type="match status" value="1"/>
</dbReference>
<evidence type="ECO:0000256" key="12">
    <source>
        <dbReference type="ARBA" id="ARBA00022989"/>
    </source>
</evidence>
<feature type="transmembrane region" description="Helical" evidence="21">
    <location>
        <begin position="965"/>
        <end position="984"/>
    </location>
</feature>
<dbReference type="GO" id="GO:2000070">
    <property type="term" value="P:regulation of response to water deprivation"/>
    <property type="evidence" value="ECO:0007669"/>
    <property type="project" value="UniProtKB-ARBA"/>
</dbReference>
<dbReference type="GO" id="GO:0140899">
    <property type="term" value="P:plastid gene expression"/>
    <property type="evidence" value="ECO:0007669"/>
    <property type="project" value="UniProtKB-ARBA"/>
</dbReference>
<feature type="transmembrane region" description="Helical" evidence="21">
    <location>
        <begin position="929"/>
        <end position="953"/>
    </location>
</feature>
<keyword evidence="7" id="KW-0938">Abscisic acid signaling pathway</keyword>
<protein>
    <recommendedName>
        <fullName evidence="22">RCK N-terminal domain-containing protein</fullName>
    </recommendedName>
</protein>
<dbReference type="GO" id="GO:1900069">
    <property type="term" value="P:regulation of cellular hyperosmotic salinity response"/>
    <property type="evidence" value="ECO:0007669"/>
    <property type="project" value="UniProtKB-ARBA"/>
</dbReference>
<evidence type="ECO:0000256" key="4">
    <source>
        <dbReference type="ARBA" id="ARBA00022528"/>
    </source>
</evidence>
<keyword evidence="4" id="KW-0150">Chloroplast</keyword>
<keyword evidence="11" id="KW-0630">Potassium</keyword>
<evidence type="ECO:0000256" key="5">
    <source>
        <dbReference type="ARBA" id="ARBA00022538"/>
    </source>
</evidence>
<dbReference type="GO" id="GO:1900140">
    <property type="term" value="P:regulation of seedling development"/>
    <property type="evidence" value="ECO:0007669"/>
    <property type="project" value="UniProtKB-ARBA"/>
</dbReference>
<comment type="similarity">
    <text evidence="18">Belongs to the monovalent cation:proton antiporter 2 (CPA2) transporter (TC 2.A.37) family. KEA (TC 2.A.37.1) subfamily.</text>
</comment>
<keyword evidence="16 21" id="KW-0472">Membrane</keyword>
<dbReference type="GO" id="GO:0009646">
    <property type="term" value="P:response to absence of light"/>
    <property type="evidence" value="ECO:0007669"/>
    <property type="project" value="UniProtKB-ARBA"/>
</dbReference>
<gene>
    <name evidence="23" type="ORF">ES288_A12G121400v1</name>
</gene>
<feature type="coiled-coil region" evidence="19">
    <location>
        <begin position="157"/>
        <end position="184"/>
    </location>
</feature>
<keyword evidence="12 21" id="KW-1133">Transmembrane helix</keyword>
<dbReference type="GO" id="GO:0080022">
    <property type="term" value="P:primary root development"/>
    <property type="evidence" value="ECO:0007669"/>
    <property type="project" value="UniProtKB-ARBA"/>
</dbReference>
<keyword evidence="14 19" id="KW-0175">Coiled coil</keyword>
<evidence type="ECO:0000256" key="17">
    <source>
        <dbReference type="ARBA" id="ARBA00047912"/>
    </source>
</evidence>
<reference evidence="23 24" key="1">
    <citation type="submission" date="2019-06" db="EMBL/GenBank/DDBJ databases">
        <title>WGS assembly of Gossypium darwinii.</title>
        <authorList>
            <person name="Chen Z.J."/>
            <person name="Sreedasyam A."/>
            <person name="Ando A."/>
            <person name="Song Q."/>
            <person name="De L."/>
            <person name="Hulse-Kemp A."/>
            <person name="Ding M."/>
            <person name="Ye W."/>
            <person name="Kirkbride R."/>
            <person name="Jenkins J."/>
            <person name="Plott C."/>
            <person name="Lovell J."/>
            <person name="Lin Y.-M."/>
            <person name="Vaughn R."/>
            <person name="Liu B."/>
            <person name="Li W."/>
            <person name="Simpson S."/>
            <person name="Scheffler B."/>
            <person name="Saski C."/>
            <person name="Grover C."/>
            <person name="Hu G."/>
            <person name="Conover J."/>
            <person name="Carlson J."/>
            <person name="Shu S."/>
            <person name="Boston L."/>
            <person name="Williams M."/>
            <person name="Peterson D."/>
            <person name="Mcgee K."/>
            <person name="Jones D."/>
            <person name="Wendel J."/>
            <person name="Stelly D."/>
            <person name="Grimwood J."/>
            <person name="Schmutz J."/>
        </authorList>
    </citation>
    <scope>NUCLEOTIDE SEQUENCE [LARGE SCALE GENOMIC DNA]</scope>
    <source>
        <strain evidence="23">1808015.09</strain>
    </source>
</reference>
<comment type="catalytic activity">
    <reaction evidence="17">
        <text>K(+)(in) + H(+)(out) = K(+)(out) + H(+)(in)</text>
        <dbReference type="Rhea" id="RHEA:29467"/>
        <dbReference type="ChEBI" id="CHEBI:15378"/>
        <dbReference type="ChEBI" id="CHEBI:29103"/>
    </reaction>
</comment>
<dbReference type="GO" id="GO:0009706">
    <property type="term" value="C:chloroplast inner membrane"/>
    <property type="evidence" value="ECO:0007669"/>
    <property type="project" value="UniProtKB-SubCell"/>
</dbReference>
<dbReference type="SUPFAM" id="SSF51735">
    <property type="entry name" value="NAD(P)-binding Rossmann-fold domains"/>
    <property type="match status" value="1"/>
</dbReference>
<dbReference type="GO" id="GO:0019722">
    <property type="term" value="P:calcium-mediated signaling"/>
    <property type="evidence" value="ECO:0007669"/>
    <property type="project" value="UniProtKB-ARBA"/>
</dbReference>
<evidence type="ECO:0000256" key="21">
    <source>
        <dbReference type="SAM" id="Phobius"/>
    </source>
</evidence>
<evidence type="ECO:0000256" key="6">
    <source>
        <dbReference type="ARBA" id="ARBA00022640"/>
    </source>
</evidence>
<dbReference type="PANTHER" id="PTHR46157">
    <property type="entry name" value="K(+) EFFLUX ANTIPORTER 3, CHLOROPLASTIC"/>
    <property type="match status" value="1"/>
</dbReference>
<evidence type="ECO:0000256" key="8">
    <source>
        <dbReference type="ARBA" id="ARBA00022692"/>
    </source>
</evidence>
<dbReference type="EMBL" id="CM017699">
    <property type="protein sequence ID" value="TYG89702.1"/>
    <property type="molecule type" value="Genomic_DNA"/>
</dbReference>
<dbReference type="InterPro" id="IPR003148">
    <property type="entry name" value="RCK_N"/>
</dbReference>
<sequence length="1209" mass="130156">MDFACSFKRPMVFHGGEGSISSYRMLDPLCPRFKCRNLSYSVVDPMIGSKTRCLKKMRKSMAYGGCLSSNLVFGGQFNRHLCSAYSSRSLCYGLRDVSKVRVVRLCCQGNDSLAYADGNGRNVEFAESGDGSLSGTVSNGLEEEDRNLNGEVETPSLDDLREVLQKAIKELEVARLNSRMFEEKALKISEAAIALKDEAANAWNDVNSTLNMIQDIVNGECVAKEAVQKAMMALSLAEARLQVTADSSEYLKKGNDSPENSGESDVEIDIREDNGAALTAQNEIRECKEKLENCQAELRHLQSKKGELQKEADRLNEVAEKAQMDALKAEEEVANIMLLAEQAVAFELEATQHVNDAEIALQKAEKSLSNMIVETVEQQVSAEETVIEEEISPGGPNDVFVERERDALINGGMVVAEPTTDIISGKARKSSEDIKQFDDLSDHENGILGLDSPKEAEIEAEKSKSVQSKKLESQKELTRETSPPNSSKSLLKKSSRFFPASFFSFTDDGTEFTPLSVAQSLLESARKQIPKLVVGVLLLGAGVAFYANQAERRALLMQQPDVITTSIDDISLNAKPLMQQIKKIPKKLKELIAFLPHQEMNEEEASLFDVLWLLLASVIFVPIFQKIPGGSPVLGYLAAGILIGPYGLSIIRHVHGTKAIAEFGVVFLLFNIGLELSVERLSSMKKYVFGLGSAQVLVTAVVVGLVAHFVAGQPGPAAIVIGNGLALSSTAVVLQVLQERGESTSRHGRATFSVLLFQDLAVVVLLILIPLISPNSSKGGVGFRAIAEALGLAAVKAAVAIAAIIAGGRLLLRPIYKQIAENQNAEIFSANTLLVILGTSLLTARAGLSMALGAFLAGLLLAETEFSLQVESDIAPYRGLLLGLFFMTVGMSIDPKLLVSNFPVIAGTLALLLGGKTILVAVVGKLFGISIISAIRVGLLLAPGGEFAFVAFGEAVNQGIMSSQLSSLLFLVVGISMALTPWLAAGGQLIASRFELHDVRSLLPVESETDDLQDHIIICGFGRVGQIIAQLLSERLIPFVALDVRSDRVAMGRSLDIPVYFGDAGSREVLHKVGAERACAAAITLDTPGANYRTVWALSKYFPNVKTFVRAHDVDHGLNLEKAGATAVVPETLEPSLQLAAAVLAQAKLPTSEIAATINEFRSRHLAELTELCQASGSSLGYGFSRVTNKPKTQLPDSSDDNHVTELAI</sequence>
<evidence type="ECO:0000256" key="19">
    <source>
        <dbReference type="SAM" id="Coils"/>
    </source>
</evidence>
<dbReference type="GO" id="GO:0015386">
    <property type="term" value="F:potassium:proton antiporter activity"/>
    <property type="evidence" value="ECO:0007669"/>
    <property type="project" value="UniProtKB-ARBA"/>
</dbReference>
<feature type="transmembrane region" description="Helical" evidence="21">
    <location>
        <begin position="749"/>
        <end position="772"/>
    </location>
</feature>
<feature type="transmembrane region" description="Helical" evidence="21">
    <location>
        <begin position="874"/>
        <end position="893"/>
    </location>
</feature>
<dbReference type="Gene3D" id="3.40.50.720">
    <property type="entry name" value="NAD(P)-binding Rossmann-like Domain"/>
    <property type="match status" value="1"/>
</dbReference>
<name>A0A5D2E8P3_GOSDA</name>
<evidence type="ECO:0000256" key="3">
    <source>
        <dbReference type="ARBA" id="ARBA00022449"/>
    </source>
</evidence>
<dbReference type="GO" id="GO:0006885">
    <property type="term" value="P:regulation of pH"/>
    <property type="evidence" value="ECO:0007669"/>
    <property type="project" value="UniProtKB-ARBA"/>
</dbReference>
<dbReference type="GO" id="GO:2001057">
    <property type="term" value="P:reactive nitrogen species metabolic process"/>
    <property type="evidence" value="ECO:0007669"/>
    <property type="project" value="UniProtKB-ARBA"/>
</dbReference>
<dbReference type="Pfam" id="PF02254">
    <property type="entry name" value="TrkA_N"/>
    <property type="match status" value="1"/>
</dbReference>
<feature type="transmembrane region" description="Helical" evidence="21">
    <location>
        <begin position="792"/>
        <end position="812"/>
    </location>
</feature>
<dbReference type="GO" id="GO:0009744">
    <property type="term" value="P:response to sucrose"/>
    <property type="evidence" value="ECO:0007669"/>
    <property type="project" value="UniProtKB-ARBA"/>
</dbReference>
<keyword evidence="15" id="KW-0406">Ion transport</keyword>
<dbReference type="InterPro" id="IPR038770">
    <property type="entry name" value="Na+/solute_symporter_sf"/>
</dbReference>
<evidence type="ECO:0000256" key="2">
    <source>
        <dbReference type="ARBA" id="ARBA00022448"/>
    </source>
</evidence>
<feature type="coiled-coil region" evidence="19">
    <location>
        <begin position="277"/>
        <end position="374"/>
    </location>
</feature>